<protein>
    <submittedName>
        <fullName evidence="1">SEA domain-containing protein</fullName>
    </submittedName>
</protein>
<dbReference type="Proteomes" id="UP000887116">
    <property type="component" value="Unassembled WGS sequence"/>
</dbReference>
<evidence type="ECO:0000313" key="2">
    <source>
        <dbReference type="Proteomes" id="UP000887116"/>
    </source>
</evidence>
<feature type="non-terminal residue" evidence="1">
    <location>
        <position position="1"/>
    </location>
</feature>
<gene>
    <name evidence="1" type="primary">AVEN_40369_1</name>
    <name evidence="1" type="ORF">TNCT_651901</name>
</gene>
<name>A0A8X6G2K6_TRICU</name>
<dbReference type="OrthoDB" id="6437443at2759"/>
<keyword evidence="2" id="KW-1185">Reference proteome</keyword>
<proteinExistence type="predicted"/>
<dbReference type="SUPFAM" id="SSF82671">
    <property type="entry name" value="SEA domain"/>
    <property type="match status" value="1"/>
</dbReference>
<dbReference type="InterPro" id="IPR036364">
    <property type="entry name" value="SEA_dom_sf"/>
</dbReference>
<organism evidence="1 2">
    <name type="scientific">Trichonephila clavata</name>
    <name type="common">Joro spider</name>
    <name type="synonym">Nephila clavata</name>
    <dbReference type="NCBI Taxonomy" id="2740835"/>
    <lineage>
        <taxon>Eukaryota</taxon>
        <taxon>Metazoa</taxon>
        <taxon>Ecdysozoa</taxon>
        <taxon>Arthropoda</taxon>
        <taxon>Chelicerata</taxon>
        <taxon>Arachnida</taxon>
        <taxon>Araneae</taxon>
        <taxon>Araneomorphae</taxon>
        <taxon>Entelegynae</taxon>
        <taxon>Araneoidea</taxon>
        <taxon>Nephilidae</taxon>
        <taxon>Trichonephila</taxon>
    </lineage>
</organism>
<evidence type="ECO:0000313" key="1">
    <source>
        <dbReference type="EMBL" id="GFQ94912.1"/>
    </source>
</evidence>
<sequence>EMPGVDRVAAHFRIMNRQFVSELEDYNSKEHIQLVGELKHSLDVLFMDSPLINFYNTSDNSNLREAIIRYSLANKVVCDWVANSVIYMLDAGEIGFHDFGYDLVANLFHKYPFEKFIAICSFISYVAHVFFRVVNELYMDKSCFLIAVLFFKMKRSFITAGGWEEFRKFCMHLVADELDWPQIRAVSLKSLVGFYPRKTYAYPKWIEDRNRRLTYSSL</sequence>
<comment type="caution">
    <text evidence="1">The sequence shown here is derived from an EMBL/GenBank/DDBJ whole genome shotgun (WGS) entry which is preliminary data.</text>
</comment>
<reference evidence="1" key="1">
    <citation type="submission" date="2020-07" db="EMBL/GenBank/DDBJ databases">
        <title>Multicomponent nature underlies the extraordinary mechanical properties of spider dragline silk.</title>
        <authorList>
            <person name="Kono N."/>
            <person name="Nakamura H."/>
            <person name="Mori M."/>
            <person name="Yoshida Y."/>
            <person name="Ohtoshi R."/>
            <person name="Malay A.D."/>
            <person name="Moran D.A.P."/>
            <person name="Tomita M."/>
            <person name="Numata K."/>
            <person name="Arakawa K."/>
        </authorList>
    </citation>
    <scope>NUCLEOTIDE SEQUENCE</scope>
</reference>
<accession>A0A8X6G2K6</accession>
<dbReference type="AlphaFoldDB" id="A0A8X6G2K6"/>
<dbReference type="EMBL" id="BMAO01024372">
    <property type="protein sequence ID" value="GFQ94912.1"/>
    <property type="molecule type" value="Genomic_DNA"/>
</dbReference>